<accession>A0A6N7XK61</accession>
<reference evidence="4 5" key="1">
    <citation type="submission" date="2019-08" db="EMBL/GenBank/DDBJ databases">
        <title>In-depth cultivation of the pig gut microbiome towards novel bacterial diversity and tailored functional studies.</title>
        <authorList>
            <person name="Wylensek D."/>
            <person name="Hitch T.C.A."/>
            <person name="Clavel T."/>
        </authorList>
    </citation>
    <scope>NUCLEOTIDE SEQUENCE [LARGE SCALE GENOMIC DNA]</scope>
    <source>
        <strain evidence="4 5">WCA-MUC-591-APC-4B</strain>
    </source>
</reference>
<dbReference type="PANTHER" id="PTHR42855:SF2">
    <property type="entry name" value="DRUG RESISTANCE ABC TRANSPORTER,ATP-BINDING PROTEIN"/>
    <property type="match status" value="1"/>
</dbReference>
<dbReference type="EMBL" id="VUNA01000005">
    <property type="protein sequence ID" value="MST70435.1"/>
    <property type="molecule type" value="Genomic_DNA"/>
</dbReference>
<dbReference type="PANTHER" id="PTHR42855">
    <property type="entry name" value="ABC TRANSPORTER ATP-BINDING SUBUNIT"/>
    <property type="match status" value="1"/>
</dbReference>
<feature type="domain" description="ABC transporter" evidence="3">
    <location>
        <begin position="323"/>
        <end position="499"/>
    </location>
</feature>
<organism evidence="4 5">
    <name type="scientific">Mogibacterium kristiansenii</name>
    <dbReference type="NCBI Taxonomy" id="2606708"/>
    <lineage>
        <taxon>Bacteria</taxon>
        <taxon>Bacillati</taxon>
        <taxon>Bacillota</taxon>
        <taxon>Clostridia</taxon>
        <taxon>Peptostreptococcales</taxon>
        <taxon>Anaerovoracaceae</taxon>
        <taxon>Mogibacterium</taxon>
    </lineage>
</organism>
<evidence type="ECO:0000256" key="2">
    <source>
        <dbReference type="ARBA" id="ARBA00022840"/>
    </source>
</evidence>
<evidence type="ECO:0000313" key="4">
    <source>
        <dbReference type="EMBL" id="MST70435.1"/>
    </source>
</evidence>
<dbReference type="SUPFAM" id="SSF52540">
    <property type="entry name" value="P-loop containing nucleoside triphosphate hydrolases"/>
    <property type="match status" value="2"/>
</dbReference>
<keyword evidence="1" id="KW-0547">Nucleotide-binding</keyword>
<sequence>MALIEFEKVSFGYPEKDLYENISFTIEPGEHAVLIGSNGCGKSSLVHLLMDEEKYTYEGLIRRSGDFRTGYVGQFVEHETGDATVFEFLAKPFVELLGESDAMAQKMGEAENPDKLYEEFQVLMDRIDAVDGYNYDANIRKQLHTAGLSAIAENSVGSVSGGEYKLLYIIRNMLLKPQLLIMDEPDVFLDFENLIGLVHLINSYDGTVLTITHSRLLLSQCFDKVLHIENMQLQEYAGSYPEYSRWLLETRIDVFEVTKDFDDYIEAQQQLVNRLRKGAEFTSDPKKGKQLQARKKLVERMKNLRGEDPFLEIPNHSFAFPEVSPEDGIAFTVENYSLSYEDELLRDVSFTVNKGDKIAIVGANGTGKSSILRDIYRMLSEKENGGKVGYFRQITESDDTLQLSGGERNMAQLEEICGGDYDTLLLDEPTSHLDCDAQIALEQALTEYRGTVLMVSHDFFTVTDCAQRIFILENGTLREMSGRAYRKSIYKKYFGSDIFEQERNRIDTERKVNRLILKNKFDEAREVLGV</sequence>
<evidence type="ECO:0000256" key="1">
    <source>
        <dbReference type="ARBA" id="ARBA00022741"/>
    </source>
</evidence>
<dbReference type="CDD" id="cd03221">
    <property type="entry name" value="ABCF_EF-3"/>
    <property type="match status" value="1"/>
</dbReference>
<dbReference type="Pfam" id="PF00005">
    <property type="entry name" value="ABC_tran"/>
    <property type="match status" value="2"/>
</dbReference>
<dbReference type="GO" id="GO:0005524">
    <property type="term" value="F:ATP binding"/>
    <property type="evidence" value="ECO:0007669"/>
    <property type="project" value="UniProtKB-KW"/>
</dbReference>
<dbReference type="GO" id="GO:0016887">
    <property type="term" value="F:ATP hydrolysis activity"/>
    <property type="evidence" value="ECO:0007669"/>
    <property type="project" value="InterPro"/>
</dbReference>
<dbReference type="Pfam" id="PF12848">
    <property type="entry name" value="ABC_tran_Xtn"/>
    <property type="match status" value="1"/>
</dbReference>
<dbReference type="SMART" id="SM00382">
    <property type="entry name" value="AAA"/>
    <property type="match status" value="2"/>
</dbReference>
<dbReference type="InterPro" id="IPR032781">
    <property type="entry name" value="ABC_tran_Xtn"/>
</dbReference>
<keyword evidence="5" id="KW-1185">Reference proteome</keyword>
<dbReference type="InterPro" id="IPR003593">
    <property type="entry name" value="AAA+_ATPase"/>
</dbReference>
<protein>
    <submittedName>
        <fullName evidence="4">ABC-F family ATP-binding cassette domain-containing protein</fullName>
    </submittedName>
</protein>
<dbReference type="InterPro" id="IPR027417">
    <property type="entry name" value="P-loop_NTPase"/>
</dbReference>
<proteinExistence type="predicted"/>
<feature type="domain" description="ABC transporter" evidence="3">
    <location>
        <begin position="4"/>
        <end position="255"/>
    </location>
</feature>
<dbReference type="Proteomes" id="UP000469424">
    <property type="component" value="Unassembled WGS sequence"/>
</dbReference>
<dbReference type="InterPro" id="IPR003439">
    <property type="entry name" value="ABC_transporter-like_ATP-bd"/>
</dbReference>
<evidence type="ECO:0000259" key="3">
    <source>
        <dbReference type="PROSITE" id="PS50893"/>
    </source>
</evidence>
<evidence type="ECO:0000313" key="5">
    <source>
        <dbReference type="Proteomes" id="UP000469424"/>
    </source>
</evidence>
<gene>
    <name evidence="4" type="ORF">FYJ65_03620</name>
</gene>
<dbReference type="AlphaFoldDB" id="A0A6N7XK61"/>
<dbReference type="InterPro" id="IPR051309">
    <property type="entry name" value="ABCF_ATPase"/>
</dbReference>
<keyword evidence="2 4" id="KW-0067">ATP-binding</keyword>
<comment type="caution">
    <text evidence="4">The sequence shown here is derived from an EMBL/GenBank/DDBJ whole genome shotgun (WGS) entry which is preliminary data.</text>
</comment>
<dbReference type="PROSITE" id="PS50893">
    <property type="entry name" value="ABC_TRANSPORTER_2"/>
    <property type="match status" value="2"/>
</dbReference>
<dbReference type="RefSeq" id="WP_154553999.1">
    <property type="nucleotide sequence ID" value="NZ_VUNA01000005.1"/>
</dbReference>
<dbReference type="Gene3D" id="3.40.50.300">
    <property type="entry name" value="P-loop containing nucleotide triphosphate hydrolases"/>
    <property type="match status" value="3"/>
</dbReference>
<name>A0A6N7XK61_9FIRM</name>